<evidence type="ECO:0000256" key="6">
    <source>
        <dbReference type="PIRSR" id="PIRSR000188-1"/>
    </source>
</evidence>
<dbReference type="SUPFAM" id="SSF53223">
    <property type="entry name" value="Aminoacid dehydrogenase-like, N-terminal domain"/>
    <property type="match status" value="1"/>
</dbReference>
<evidence type="ECO:0000256" key="4">
    <source>
        <dbReference type="ARBA" id="ARBA00023027"/>
    </source>
</evidence>
<evidence type="ECO:0000256" key="2">
    <source>
        <dbReference type="ARBA" id="ARBA00014067"/>
    </source>
</evidence>
<dbReference type="AlphaFoldDB" id="A0A0M2SQ01"/>
<evidence type="ECO:0000256" key="3">
    <source>
        <dbReference type="ARBA" id="ARBA00023002"/>
    </source>
</evidence>
<keyword evidence="3 8" id="KW-0560">Oxidoreductase</keyword>
<keyword evidence="4 7" id="KW-0520">NAD</keyword>
<dbReference type="OrthoDB" id="9803297at2"/>
<dbReference type="SMART" id="SM00839">
    <property type="entry name" value="ELFV_dehydrog"/>
    <property type="match status" value="1"/>
</dbReference>
<protein>
    <recommendedName>
        <fullName evidence="2">NAD-specific glutamate dehydrogenase</fullName>
    </recommendedName>
</protein>
<gene>
    <name evidence="10" type="ORF">WN59_02845</name>
</gene>
<dbReference type="Gene3D" id="3.40.50.720">
    <property type="entry name" value="NAD(P)-binding Rossmann-like Domain"/>
    <property type="match status" value="1"/>
</dbReference>
<name>A0A0M2SQ01_9STAP</name>
<reference evidence="10 11" key="1">
    <citation type="submission" date="2015-04" db="EMBL/GenBank/DDBJ databases">
        <title>Taxonomic description and genome sequence of Salinicoccus sediminis sp. nov., a novel hyper halotolerant bacterium isolated from marine sediment.</title>
        <authorList>
            <person name="Mathan Kumar R."/>
            <person name="Kaur G."/>
            <person name="Kumar N."/>
            <person name="Kumar A."/>
            <person name="Singh N.K."/>
            <person name="Kaur N."/>
            <person name="Mayilraj S."/>
        </authorList>
    </citation>
    <scope>NUCLEOTIDE SEQUENCE [LARGE SCALE GENOMIC DNA]</scope>
    <source>
        <strain evidence="10 11">SV-16</strain>
    </source>
</reference>
<dbReference type="InterPro" id="IPR036291">
    <property type="entry name" value="NAD(P)-bd_dom_sf"/>
</dbReference>
<dbReference type="PANTHER" id="PTHR42722">
    <property type="entry name" value="LEUCINE DEHYDROGENASE"/>
    <property type="match status" value="1"/>
</dbReference>
<accession>A0A0M2SQ01</accession>
<evidence type="ECO:0000256" key="7">
    <source>
        <dbReference type="PIRSR" id="PIRSR000188-2"/>
    </source>
</evidence>
<dbReference type="InterPro" id="IPR006095">
    <property type="entry name" value="Glu/Leu/Phe/Val/Trp_DH"/>
</dbReference>
<dbReference type="Pfam" id="PF00208">
    <property type="entry name" value="ELFV_dehydrog"/>
    <property type="match status" value="1"/>
</dbReference>
<dbReference type="GO" id="GO:0004352">
    <property type="term" value="F:glutamate dehydrogenase (NAD+) activity"/>
    <property type="evidence" value="ECO:0007669"/>
    <property type="project" value="UniProtKB-EC"/>
</dbReference>
<evidence type="ECO:0000313" key="10">
    <source>
        <dbReference type="EMBL" id="KKK35771.1"/>
    </source>
</evidence>
<dbReference type="GO" id="GO:0006520">
    <property type="term" value="P:amino acid metabolic process"/>
    <property type="evidence" value="ECO:0007669"/>
    <property type="project" value="InterPro"/>
</dbReference>
<dbReference type="Proteomes" id="UP000034287">
    <property type="component" value="Unassembled WGS sequence"/>
</dbReference>
<feature type="binding site" evidence="7">
    <location>
        <begin position="192"/>
        <end position="197"/>
    </location>
    <ligand>
        <name>NAD(+)</name>
        <dbReference type="ChEBI" id="CHEBI:57540"/>
    </ligand>
</feature>
<evidence type="ECO:0000313" key="11">
    <source>
        <dbReference type="Proteomes" id="UP000034287"/>
    </source>
</evidence>
<dbReference type="PATRIC" id="fig|1432562.3.peg.584"/>
<feature type="domain" description="Glutamate/phenylalanine/leucine/valine/L-tryptophan dehydrogenase C-terminal" evidence="9">
    <location>
        <begin position="156"/>
        <end position="368"/>
    </location>
</feature>
<evidence type="ECO:0000256" key="8">
    <source>
        <dbReference type="RuleBase" id="RU004417"/>
    </source>
</evidence>
<organism evidence="10 11">
    <name type="scientific">Salinicoccus sediminis</name>
    <dbReference type="NCBI Taxonomy" id="1432562"/>
    <lineage>
        <taxon>Bacteria</taxon>
        <taxon>Bacillati</taxon>
        <taxon>Bacillota</taxon>
        <taxon>Bacilli</taxon>
        <taxon>Bacillales</taxon>
        <taxon>Staphylococcaceae</taxon>
        <taxon>Salinicoccus</taxon>
    </lineage>
</organism>
<dbReference type="GO" id="GO:0000166">
    <property type="term" value="F:nucleotide binding"/>
    <property type="evidence" value="ECO:0007669"/>
    <property type="project" value="UniProtKB-KW"/>
</dbReference>
<dbReference type="SUPFAM" id="SSF51735">
    <property type="entry name" value="NAD(P)-binding Rossmann-fold domains"/>
    <property type="match status" value="1"/>
</dbReference>
<dbReference type="InterPro" id="IPR033524">
    <property type="entry name" value="Glu/Leu/Phe/Val_DH_AS"/>
</dbReference>
<dbReference type="InterPro" id="IPR016211">
    <property type="entry name" value="Glu/Phe/Leu/Val/Trp_DH_bac/arc"/>
</dbReference>
<evidence type="ECO:0000259" key="9">
    <source>
        <dbReference type="SMART" id="SM00839"/>
    </source>
</evidence>
<dbReference type="Gene3D" id="3.40.50.10860">
    <property type="entry name" value="Leucine Dehydrogenase, chain A, domain 1"/>
    <property type="match status" value="1"/>
</dbReference>
<keyword evidence="11" id="KW-1185">Reference proteome</keyword>
<dbReference type="RefSeq" id="WP_046512228.1">
    <property type="nucleotide sequence ID" value="NZ_LAYZ01000001.1"/>
</dbReference>
<dbReference type="Pfam" id="PF02812">
    <property type="entry name" value="ELFV_dehydrog_N"/>
    <property type="match status" value="1"/>
</dbReference>
<evidence type="ECO:0000256" key="1">
    <source>
        <dbReference type="ARBA" id="ARBA00006382"/>
    </source>
</evidence>
<dbReference type="InterPro" id="IPR006096">
    <property type="entry name" value="Glu/Leu/Phe/Val/Trp_DH_C"/>
</dbReference>
<evidence type="ECO:0000256" key="5">
    <source>
        <dbReference type="ARBA" id="ARBA00047898"/>
    </source>
</evidence>
<dbReference type="PIRSF" id="PIRSF000188">
    <property type="entry name" value="Phe_leu_dh"/>
    <property type="match status" value="1"/>
</dbReference>
<dbReference type="STRING" id="1432562.WN59_02845"/>
<comment type="similarity">
    <text evidence="1 8">Belongs to the Glu/Leu/Phe/Val dehydrogenases family.</text>
</comment>
<dbReference type="PANTHER" id="PTHR42722:SF1">
    <property type="entry name" value="VALINE DEHYDROGENASE"/>
    <property type="match status" value="1"/>
</dbReference>
<comment type="catalytic activity">
    <reaction evidence="5">
        <text>L-glutamate + NAD(+) + H2O = 2-oxoglutarate + NH4(+) + NADH + H(+)</text>
        <dbReference type="Rhea" id="RHEA:15133"/>
        <dbReference type="ChEBI" id="CHEBI:15377"/>
        <dbReference type="ChEBI" id="CHEBI:15378"/>
        <dbReference type="ChEBI" id="CHEBI:16810"/>
        <dbReference type="ChEBI" id="CHEBI:28938"/>
        <dbReference type="ChEBI" id="CHEBI:29985"/>
        <dbReference type="ChEBI" id="CHEBI:57540"/>
        <dbReference type="ChEBI" id="CHEBI:57945"/>
        <dbReference type="EC" id="1.4.1.2"/>
    </reaction>
</comment>
<dbReference type="EMBL" id="LAYZ01000001">
    <property type="protein sequence ID" value="KKK35771.1"/>
    <property type="molecule type" value="Genomic_DNA"/>
</dbReference>
<dbReference type="CDD" id="cd01075">
    <property type="entry name" value="NAD_bind_Leu_Phe_Val_DH"/>
    <property type="match status" value="1"/>
</dbReference>
<dbReference type="PROSITE" id="PS00074">
    <property type="entry name" value="GLFV_DEHYDROGENASE"/>
    <property type="match status" value="1"/>
</dbReference>
<keyword evidence="7" id="KW-0547">Nucleotide-binding</keyword>
<dbReference type="PRINTS" id="PR00082">
    <property type="entry name" value="GLFDHDRGNASE"/>
</dbReference>
<dbReference type="InterPro" id="IPR006097">
    <property type="entry name" value="Glu/Leu/Phe/Val/Trp_DH_dimer"/>
</dbReference>
<dbReference type="InterPro" id="IPR046346">
    <property type="entry name" value="Aminoacid_DH-like_N_sf"/>
</dbReference>
<comment type="caution">
    <text evidence="10">The sequence shown here is derived from an EMBL/GenBank/DDBJ whole genome shotgun (WGS) entry which is preliminary data.</text>
</comment>
<proteinExistence type="inferred from homology"/>
<feature type="active site" description="Proton donor/acceptor" evidence="6">
    <location>
        <position position="92"/>
    </location>
</feature>
<sequence>MGIRDIEKMEKMGNFEIMERIAGHEQVLICNRPEVGLRAIISIHDTTFGPALGGTRMQMYNSFDEALDDSLKLSRGMTYKCIGADVDFGGGKGVIIGNPKTDRKPELFRAYGQMVDSLHKRFYTGTDMGTEIRDFTHAFKETRQIAGKPPEFHGGGDSSEPTALGVIYGIEAANKELYGTRDIASRTYAVQGLGKVGFKVAEHLLARGAKIFAADINRDSVKAIADRADALDGEVEFVPLEDIYTVDADVFVPCAIGGVINDETLKDFRMQAIVGSANNVLASDPHGEMVHERGILYAPDYIVNSGGLIQVADELYGANPDRVMAKTRSIGHSLERIFDISKEKNIGTFRAADEMCEQKLELRRKMDSMFSAGGRPKWDFDN</sequence>